<dbReference type="PANTHER" id="PTHR42951:SF18">
    <property type="entry name" value="METALLO-HYDROLASE MJ0296-RELATED"/>
    <property type="match status" value="1"/>
</dbReference>
<dbReference type="Gene3D" id="3.60.15.10">
    <property type="entry name" value="Ribonuclease Z/Hydroxyacylglutathione hydrolase-like"/>
    <property type="match status" value="1"/>
</dbReference>
<organism evidence="2 3">
    <name type="scientific">Orenia marismortui</name>
    <dbReference type="NCBI Taxonomy" id="46469"/>
    <lineage>
        <taxon>Bacteria</taxon>
        <taxon>Bacillati</taxon>
        <taxon>Bacillota</taxon>
        <taxon>Clostridia</taxon>
        <taxon>Halanaerobiales</taxon>
        <taxon>Halobacteroidaceae</taxon>
        <taxon>Orenia</taxon>
    </lineage>
</organism>
<proteinExistence type="predicted"/>
<evidence type="ECO:0000313" key="3">
    <source>
        <dbReference type="Proteomes" id="UP000295832"/>
    </source>
</evidence>
<dbReference type="InterPro" id="IPR036866">
    <property type="entry name" value="RibonucZ/Hydroxyglut_hydro"/>
</dbReference>
<dbReference type="EMBL" id="SOEG01000026">
    <property type="protein sequence ID" value="TDX48802.1"/>
    <property type="molecule type" value="Genomic_DNA"/>
</dbReference>
<dbReference type="Proteomes" id="UP000295832">
    <property type="component" value="Unassembled WGS sequence"/>
</dbReference>
<dbReference type="STRING" id="926561.GCA_000379025_00685"/>
<sequence>MLLKLKLYIIFKIGEIKLEIKKVGNRGVLFKFFYLQDTGFGVTTNVYLINTKNYVFVCDTFLGPDSMKEVKNYIDINLPNKIIIIFNSHYDWDHIWGNCIFKENIIISHKLCRNNIIRAGEKELEVYSEYKRGDVEIIPPNLTFDNKISFEEEGVEFFHSPGHTNGSASCIDLVDKVLFAGDNVEYPIPYFQADNIYDYKDTLEKYLNLDIKKVIPGHGEISNKSLIKENITYINNIITGDIEEYLDFKYRKVHLENLNRIGKSI</sequence>
<dbReference type="AlphaFoldDB" id="A0A4V3GXR3"/>
<reference evidence="2 3" key="1">
    <citation type="submission" date="2019-03" db="EMBL/GenBank/DDBJ databases">
        <title>Subsurface microbial communities from deep shales in Ohio and West Virginia, USA.</title>
        <authorList>
            <person name="Wrighton K."/>
        </authorList>
    </citation>
    <scope>NUCLEOTIDE SEQUENCE [LARGE SCALE GENOMIC DNA]</scope>
    <source>
        <strain evidence="2 3">MSL 6dP</strain>
    </source>
</reference>
<dbReference type="GO" id="GO:0016787">
    <property type="term" value="F:hydrolase activity"/>
    <property type="evidence" value="ECO:0007669"/>
    <property type="project" value="UniProtKB-KW"/>
</dbReference>
<dbReference type="InterPro" id="IPR050855">
    <property type="entry name" value="NDM-1-like"/>
</dbReference>
<gene>
    <name evidence="2" type="ORF">C7959_12619</name>
</gene>
<keyword evidence="3" id="KW-1185">Reference proteome</keyword>
<evidence type="ECO:0000259" key="1">
    <source>
        <dbReference type="SMART" id="SM00849"/>
    </source>
</evidence>
<evidence type="ECO:0000313" key="2">
    <source>
        <dbReference type="EMBL" id="TDX48802.1"/>
    </source>
</evidence>
<feature type="domain" description="Metallo-beta-lactamase" evidence="1">
    <location>
        <begin position="43"/>
        <end position="218"/>
    </location>
</feature>
<keyword evidence="2" id="KW-0378">Hydrolase</keyword>
<accession>A0A4V3GXR3</accession>
<name>A0A4V3GXR3_9FIRM</name>
<protein>
    <submittedName>
        <fullName evidence="2">Glyoxylase-like metal-dependent hydrolase (Beta-lactamase superfamily II)</fullName>
    </submittedName>
</protein>
<dbReference type="SMART" id="SM00849">
    <property type="entry name" value="Lactamase_B"/>
    <property type="match status" value="1"/>
</dbReference>
<dbReference type="PANTHER" id="PTHR42951">
    <property type="entry name" value="METALLO-BETA-LACTAMASE DOMAIN-CONTAINING"/>
    <property type="match status" value="1"/>
</dbReference>
<comment type="caution">
    <text evidence="2">The sequence shown here is derived from an EMBL/GenBank/DDBJ whole genome shotgun (WGS) entry which is preliminary data.</text>
</comment>
<dbReference type="SUPFAM" id="SSF56281">
    <property type="entry name" value="Metallo-hydrolase/oxidoreductase"/>
    <property type="match status" value="1"/>
</dbReference>
<dbReference type="Pfam" id="PF00753">
    <property type="entry name" value="Lactamase_B"/>
    <property type="match status" value="1"/>
</dbReference>
<dbReference type="InterPro" id="IPR001279">
    <property type="entry name" value="Metallo-B-lactamas"/>
</dbReference>